<evidence type="ECO:0000256" key="1">
    <source>
        <dbReference type="SAM" id="Coils"/>
    </source>
</evidence>
<keyword evidence="1" id="KW-0175">Coiled coil</keyword>
<evidence type="ECO:0000313" key="3">
    <source>
        <dbReference type="Proteomes" id="UP001495910"/>
    </source>
</evidence>
<reference evidence="2 3" key="1">
    <citation type="submission" date="2024-02" db="EMBL/GenBank/DDBJ databases">
        <title>Draft genome sequence of Collimonas sp. strain H4R21, an effective mineral-weathering bacterial strain isolated from the beech rhizosphere.</title>
        <authorList>
            <person name="Morin E."/>
            <person name="Uroz S."/>
            <person name="Leveau J.H.J."/>
            <person name="Kumar R."/>
            <person name="Rey M.W."/>
            <person name="Pham J."/>
        </authorList>
    </citation>
    <scope>NUCLEOTIDE SEQUENCE [LARGE SCALE GENOMIC DNA]</scope>
    <source>
        <strain evidence="2 3">H4R21</strain>
    </source>
</reference>
<dbReference type="EMBL" id="JBANDC010000012">
    <property type="protein sequence ID" value="MEM4989101.1"/>
    <property type="molecule type" value="Genomic_DNA"/>
</dbReference>
<accession>A0ABU9PYN3</accession>
<protein>
    <submittedName>
        <fullName evidence="2">Uncharacterized protein</fullName>
    </submittedName>
</protein>
<keyword evidence="3" id="KW-1185">Reference proteome</keyword>
<comment type="caution">
    <text evidence="2">The sequence shown here is derived from an EMBL/GenBank/DDBJ whole genome shotgun (WGS) entry which is preliminary data.</text>
</comment>
<evidence type="ECO:0000313" key="2">
    <source>
        <dbReference type="EMBL" id="MEM4989101.1"/>
    </source>
</evidence>
<dbReference type="RefSeq" id="WP_342830377.1">
    <property type="nucleotide sequence ID" value="NZ_JBANDC010000012.1"/>
</dbReference>
<proteinExistence type="predicted"/>
<name>A0ABU9PYN3_9BURK</name>
<gene>
    <name evidence="2" type="ORF">V8G57_17040</name>
</gene>
<organism evidence="2 3">
    <name type="scientific">Collimonas rhizosphaerae</name>
    <dbReference type="NCBI Taxonomy" id="3126357"/>
    <lineage>
        <taxon>Bacteria</taxon>
        <taxon>Pseudomonadati</taxon>
        <taxon>Pseudomonadota</taxon>
        <taxon>Betaproteobacteria</taxon>
        <taxon>Burkholderiales</taxon>
        <taxon>Oxalobacteraceae</taxon>
        <taxon>Collimonas</taxon>
    </lineage>
</organism>
<dbReference type="Proteomes" id="UP001495910">
    <property type="component" value="Unassembled WGS sequence"/>
</dbReference>
<feature type="coiled-coil region" evidence="1">
    <location>
        <begin position="45"/>
        <end position="72"/>
    </location>
</feature>
<sequence>MTAIDKRRTNCRGKYMVFSVIKVSIAALTISVGSWLSFSQISEAADATNRDNAELKVQVTQLEERIRRLEERFGKLVKPERRQTPLT</sequence>